<dbReference type="EMBL" id="FMCR01000002">
    <property type="protein sequence ID" value="SCE93842.1"/>
    <property type="molecule type" value="Genomic_DNA"/>
</dbReference>
<dbReference type="SUPFAM" id="SSF50998">
    <property type="entry name" value="Quinoprotein alcohol dehydrogenase-like"/>
    <property type="match status" value="1"/>
</dbReference>
<accession>A0A1C4WCC4</accession>
<evidence type="ECO:0000313" key="1">
    <source>
        <dbReference type="EMBL" id="SCE93842.1"/>
    </source>
</evidence>
<dbReference type="Proteomes" id="UP000198864">
    <property type="component" value="Unassembled WGS sequence"/>
</dbReference>
<reference evidence="1 2" key="1">
    <citation type="submission" date="2016-06" db="EMBL/GenBank/DDBJ databases">
        <authorList>
            <person name="Kjaerup R.B."/>
            <person name="Dalgaard T.S."/>
            <person name="Juul-Madsen H.R."/>
        </authorList>
    </citation>
    <scope>NUCLEOTIDE SEQUENCE [LARGE SCALE GENOMIC DNA]</scope>
    <source>
        <strain evidence="1 2">DSM 44871</strain>
    </source>
</reference>
<organism evidence="1 2">
    <name type="scientific">Micromonospora saelicesensis</name>
    <dbReference type="NCBI Taxonomy" id="285676"/>
    <lineage>
        <taxon>Bacteria</taxon>
        <taxon>Bacillati</taxon>
        <taxon>Actinomycetota</taxon>
        <taxon>Actinomycetes</taxon>
        <taxon>Micromonosporales</taxon>
        <taxon>Micromonosporaceae</taxon>
        <taxon>Micromonospora</taxon>
    </lineage>
</organism>
<evidence type="ECO:0008006" key="3">
    <source>
        <dbReference type="Google" id="ProtNLM"/>
    </source>
</evidence>
<gene>
    <name evidence="1" type="ORF">GA0070561_2574</name>
</gene>
<protein>
    <recommendedName>
        <fullName evidence="3">PQQ-like domain-containing protein</fullName>
    </recommendedName>
</protein>
<evidence type="ECO:0000313" key="2">
    <source>
        <dbReference type="Proteomes" id="UP000198864"/>
    </source>
</evidence>
<name>A0A1C4WCC4_9ACTN</name>
<dbReference type="InterPro" id="IPR011047">
    <property type="entry name" value="Quinoprotein_ADH-like_sf"/>
</dbReference>
<proteinExistence type="predicted"/>
<sequence>MRPLRIAETVVTPSSCVEWVAGAGALVWDRRSLRVLDPDLTVALAWEAVSPDADPILAVGVARDRSRFALVGPREVQVRSADGRVQWSAEHGAALSIGWPQPHCHLAGDGLVYMFVPDGSGDQVVVWDSAGGSEVGRHPLQTIEGGATFVAHADQGRVGVHIAVGPETCLSHWLTTVDRQQILAQTLNGCLTDLSASGAFSLSMPHGSGWISVREVADDSVRVERHFDDIPGFGDSDDYRMYEAAVVVSDDDWVMVGVAIDEGDAEQHLLLSTRTLRPQTVMDYGIDMPQNSIRSAGGHGRWITHDDETGVVRLWQLREPHTDEVEGQLALL</sequence>
<dbReference type="AlphaFoldDB" id="A0A1C4WCC4"/>